<protein>
    <submittedName>
        <fullName evidence="1">Uncharacterized protein</fullName>
    </submittedName>
</protein>
<gene>
    <name evidence="1" type="ORF">GON04_16220</name>
</gene>
<evidence type="ECO:0000313" key="2">
    <source>
        <dbReference type="Proteomes" id="UP000469385"/>
    </source>
</evidence>
<reference evidence="1 2" key="1">
    <citation type="submission" date="2019-12" db="EMBL/GenBank/DDBJ databases">
        <authorList>
            <person name="Huq M.A."/>
        </authorList>
    </citation>
    <scope>NUCLEOTIDE SEQUENCE [LARGE SCALE GENOMIC DNA]</scope>
    <source>
        <strain evidence="1 2">MAH-25</strain>
    </source>
</reference>
<dbReference type="AlphaFoldDB" id="A0A6N8IYH0"/>
<proteinExistence type="predicted"/>
<dbReference type="EMBL" id="WSEL01000009">
    <property type="protein sequence ID" value="MVQ31006.1"/>
    <property type="molecule type" value="Genomic_DNA"/>
</dbReference>
<dbReference type="RefSeq" id="WP_157399102.1">
    <property type="nucleotide sequence ID" value="NZ_WSEL01000009.1"/>
</dbReference>
<name>A0A6N8IYH0_9BURK</name>
<sequence>MALLGQAALAMWWDMAPAMRTEFQDWHSHEHFRERLAIPGFRRATRWASADGGEGVFQLYELEAYATLSSSHYLASLNAPTPWSTRMMPHHRHMVRSQCRVLASTGAGVARHALAVRLSPAPGRDEALQAGLQALAASLADQAGCVGGHLLRHEPPPIETTTEQKIRGGDRFADWVFVAVGYDEAVLRALAASRLGPEALQAAGAAAGAESGLYTVSFSATPADVR</sequence>
<keyword evidence="2" id="KW-1185">Reference proteome</keyword>
<accession>A0A6N8IYH0</accession>
<dbReference type="Proteomes" id="UP000469385">
    <property type="component" value="Unassembled WGS sequence"/>
</dbReference>
<organism evidence="1 2">
    <name type="scientific">Ramlibacter pinisoli</name>
    <dbReference type="NCBI Taxonomy" id="2682844"/>
    <lineage>
        <taxon>Bacteria</taxon>
        <taxon>Pseudomonadati</taxon>
        <taxon>Pseudomonadota</taxon>
        <taxon>Betaproteobacteria</taxon>
        <taxon>Burkholderiales</taxon>
        <taxon>Comamonadaceae</taxon>
        <taxon>Ramlibacter</taxon>
    </lineage>
</organism>
<evidence type="ECO:0000313" key="1">
    <source>
        <dbReference type="EMBL" id="MVQ31006.1"/>
    </source>
</evidence>
<comment type="caution">
    <text evidence="1">The sequence shown here is derived from an EMBL/GenBank/DDBJ whole genome shotgun (WGS) entry which is preliminary data.</text>
</comment>